<sequence length="141" mass="15928">MIKGWRHRFSFVRAIRPLLRTVLVYRPALSVLGEPDYEALSFVYRGLGYRFYKFERITSHLSIPGRIARERTQRILLPYPAAAQGQGPTGAAADFPTILPGDLCKTDASSYTVRAVQHDNELYLTLVVEEVTIDDATQTNL</sequence>
<protein>
    <submittedName>
        <fullName evidence="1">Uncharacterized protein</fullName>
    </submittedName>
</protein>
<proteinExistence type="predicted"/>
<accession>A0ABV1E397</accession>
<keyword evidence="2" id="KW-1185">Reference proteome</keyword>
<reference evidence="1 2" key="1">
    <citation type="submission" date="2024-03" db="EMBL/GenBank/DDBJ databases">
        <title>Human intestinal bacterial collection.</title>
        <authorList>
            <person name="Pauvert C."/>
            <person name="Hitch T.C.A."/>
            <person name="Clavel T."/>
        </authorList>
    </citation>
    <scope>NUCLEOTIDE SEQUENCE [LARGE SCALE GENOMIC DNA]</scope>
    <source>
        <strain evidence="1 2">CLA-JM-H44</strain>
    </source>
</reference>
<dbReference type="Proteomes" id="UP001489509">
    <property type="component" value="Unassembled WGS sequence"/>
</dbReference>
<name>A0ABV1E397_9FIRM</name>
<dbReference type="EMBL" id="JBBMFD010000009">
    <property type="protein sequence ID" value="MEQ2440518.1"/>
    <property type="molecule type" value="Genomic_DNA"/>
</dbReference>
<evidence type="ECO:0000313" key="1">
    <source>
        <dbReference type="EMBL" id="MEQ2440518.1"/>
    </source>
</evidence>
<evidence type="ECO:0000313" key="2">
    <source>
        <dbReference type="Proteomes" id="UP001489509"/>
    </source>
</evidence>
<gene>
    <name evidence="1" type="ORF">WMO26_06745</name>
</gene>
<dbReference type="RefSeq" id="WP_349219131.1">
    <property type="nucleotide sequence ID" value="NZ_JBBMFD010000009.1"/>
</dbReference>
<organism evidence="1 2">
    <name type="scientific">Solibaculum intestinale</name>
    <dbReference type="NCBI Taxonomy" id="3133165"/>
    <lineage>
        <taxon>Bacteria</taxon>
        <taxon>Bacillati</taxon>
        <taxon>Bacillota</taxon>
        <taxon>Clostridia</taxon>
        <taxon>Eubacteriales</taxon>
        <taxon>Oscillospiraceae</taxon>
        <taxon>Solibaculum</taxon>
    </lineage>
</organism>
<comment type="caution">
    <text evidence="1">The sequence shown here is derived from an EMBL/GenBank/DDBJ whole genome shotgun (WGS) entry which is preliminary data.</text>
</comment>